<dbReference type="Proteomes" id="UP001438707">
    <property type="component" value="Unassembled WGS sequence"/>
</dbReference>
<gene>
    <name evidence="3" type="ORF">WJX74_008188</name>
</gene>
<evidence type="ECO:0000256" key="2">
    <source>
        <dbReference type="SAM" id="SignalP"/>
    </source>
</evidence>
<name>A0AAW1S3K9_9CHLO</name>
<keyword evidence="1" id="KW-0472">Membrane</keyword>
<evidence type="ECO:0000313" key="4">
    <source>
        <dbReference type="Proteomes" id="UP001438707"/>
    </source>
</evidence>
<accession>A0AAW1S3K9</accession>
<evidence type="ECO:0000256" key="1">
    <source>
        <dbReference type="SAM" id="Phobius"/>
    </source>
</evidence>
<proteinExistence type="predicted"/>
<protein>
    <submittedName>
        <fullName evidence="3">Uncharacterized protein</fullName>
    </submittedName>
</protein>
<sequence>MRVMQHLGLTLATTGLLLSTAGAQNAPDWDGIRNGLAAFARSNPLRFIAQLAQMPPQAQKVYLAVIGEQLKQKTHMACNIFGGEASCMSLPSDSAFAQVCHEHDLKVDCAYYTDDLQEVRTNPVEEVREALRRNGSAGLEENCEQCFDNMRRLWCAQTAPKCGSFQGAVQGAVLPAISTVLTASDNGRTPLDALSEAVPSLLQASNLALPCREMCESVVSTCSCNKERKFGDLLEKVDTAISSGSSGLPPVPKGFTRQLFGGLYDKPLCSLYAPSNATGFTGHCDTSLPQQCTYPRKWCGLDEGRSNAGSDLVEELMALQVAKGLFGWVDSIWADEGEVIDDADDEKLKKLEDKYLKHGTGSRPSKGLTFGWAVFIAFACVVAIAAVVWGAVFGLKMERAKRQRQAALDDLAGDDYDLLEPVYSPPDRDNSRQ</sequence>
<feature type="transmembrane region" description="Helical" evidence="1">
    <location>
        <begin position="370"/>
        <end position="395"/>
    </location>
</feature>
<reference evidence="3 4" key="1">
    <citation type="journal article" date="2024" name="Nat. Commun.">
        <title>Phylogenomics reveals the evolutionary origins of lichenization in chlorophyte algae.</title>
        <authorList>
            <person name="Puginier C."/>
            <person name="Libourel C."/>
            <person name="Otte J."/>
            <person name="Skaloud P."/>
            <person name="Haon M."/>
            <person name="Grisel S."/>
            <person name="Petersen M."/>
            <person name="Berrin J.G."/>
            <person name="Delaux P.M."/>
            <person name="Dal Grande F."/>
            <person name="Keller J."/>
        </authorList>
    </citation>
    <scope>NUCLEOTIDE SEQUENCE [LARGE SCALE GENOMIC DNA]</scope>
    <source>
        <strain evidence="3 4">SAG 2145</strain>
    </source>
</reference>
<dbReference type="AlphaFoldDB" id="A0AAW1S3K9"/>
<evidence type="ECO:0000313" key="3">
    <source>
        <dbReference type="EMBL" id="KAK9840354.1"/>
    </source>
</evidence>
<feature type="chain" id="PRO_5043564934" evidence="2">
    <location>
        <begin position="24"/>
        <end position="433"/>
    </location>
</feature>
<keyword evidence="4" id="KW-1185">Reference proteome</keyword>
<organism evidence="3 4">
    <name type="scientific">Apatococcus lobatus</name>
    <dbReference type="NCBI Taxonomy" id="904363"/>
    <lineage>
        <taxon>Eukaryota</taxon>
        <taxon>Viridiplantae</taxon>
        <taxon>Chlorophyta</taxon>
        <taxon>core chlorophytes</taxon>
        <taxon>Trebouxiophyceae</taxon>
        <taxon>Chlorellales</taxon>
        <taxon>Chlorellaceae</taxon>
        <taxon>Apatococcus</taxon>
    </lineage>
</organism>
<dbReference type="EMBL" id="JALJOS010000004">
    <property type="protein sequence ID" value="KAK9840354.1"/>
    <property type="molecule type" value="Genomic_DNA"/>
</dbReference>
<keyword evidence="2" id="KW-0732">Signal</keyword>
<comment type="caution">
    <text evidence="3">The sequence shown here is derived from an EMBL/GenBank/DDBJ whole genome shotgun (WGS) entry which is preliminary data.</text>
</comment>
<keyword evidence="1" id="KW-0812">Transmembrane</keyword>
<keyword evidence="1" id="KW-1133">Transmembrane helix</keyword>
<feature type="signal peptide" evidence="2">
    <location>
        <begin position="1"/>
        <end position="23"/>
    </location>
</feature>